<comment type="caution">
    <text evidence="1">The sequence shown here is derived from an EMBL/GenBank/DDBJ whole genome shotgun (WGS) entry which is preliminary data.</text>
</comment>
<dbReference type="EMBL" id="PPEA01000537">
    <property type="protein sequence ID" value="PQM46147.1"/>
    <property type="molecule type" value="Genomic_DNA"/>
</dbReference>
<sequence length="120" mass="12809">MCSGTARYTAAGRSLSASLNALRNISGIACTRGTASAQRVIGANMRTRSTYWCDSLYWRSCPTWAEMATIGVLLVVASATPSCMLIAPGPRVVDTTAARPVTRPYISAMNAAACSWRVRM</sequence>
<proteinExistence type="predicted"/>
<organism evidence="1 2">
    <name type="scientific">Mycobacterium talmoniae</name>
    <dbReference type="NCBI Taxonomy" id="1858794"/>
    <lineage>
        <taxon>Bacteria</taxon>
        <taxon>Bacillati</taxon>
        <taxon>Actinomycetota</taxon>
        <taxon>Actinomycetes</taxon>
        <taxon>Mycobacteriales</taxon>
        <taxon>Mycobacteriaceae</taxon>
        <taxon>Mycobacterium</taxon>
    </lineage>
</organism>
<dbReference type="AlphaFoldDB" id="A0A2S8BHK1"/>
<dbReference type="AntiFam" id="ANF00193">
    <property type="entry name" value="Shadow ORF (opposite ilvB)"/>
</dbReference>
<evidence type="ECO:0000313" key="2">
    <source>
        <dbReference type="Proteomes" id="UP000238296"/>
    </source>
</evidence>
<dbReference type="Proteomes" id="UP000238296">
    <property type="component" value="Unassembled WGS sequence"/>
</dbReference>
<reference evidence="1 2" key="1">
    <citation type="journal article" date="2017" name="Int. J. Syst. Evol. Microbiol.">
        <title>Mycobacterium talmoniae sp. nov., a slowly growing mycobacterium isolated from human respiratory samples.</title>
        <authorList>
            <person name="Davidson R.M."/>
            <person name="DeGroote M.A."/>
            <person name="Marola J.L."/>
            <person name="Buss S."/>
            <person name="Jones V."/>
            <person name="McNeil M.R."/>
            <person name="Freifeld A.G."/>
            <person name="Elaine Epperson L."/>
            <person name="Hasan N.A."/>
            <person name="Jackson M."/>
            <person name="Iwen P.C."/>
            <person name="Salfinger M."/>
            <person name="Strong M."/>
        </authorList>
    </citation>
    <scope>NUCLEOTIDE SEQUENCE [LARGE SCALE GENOMIC DNA]</scope>
    <source>
        <strain evidence="1 2">ATCC BAA-2683</strain>
    </source>
</reference>
<accession>A0A2S8BHK1</accession>
<protein>
    <submittedName>
        <fullName evidence="1">Uncharacterized protein</fullName>
    </submittedName>
</protein>
<name>A0A2S8BHK1_9MYCO</name>
<evidence type="ECO:0000313" key="1">
    <source>
        <dbReference type="EMBL" id="PQM46147.1"/>
    </source>
</evidence>
<gene>
    <name evidence="1" type="ORF">C1Y40_03680</name>
</gene>